<feature type="repeat" description="Solcar" evidence="10">
    <location>
        <begin position="344"/>
        <end position="446"/>
    </location>
</feature>
<dbReference type="AlphaFoldDB" id="A0A1Y3AUQ2"/>
<proteinExistence type="inferred from homology"/>
<organism evidence="12 13">
    <name type="scientific">Euroglyphus maynei</name>
    <name type="common">Mayne's house dust mite</name>
    <dbReference type="NCBI Taxonomy" id="6958"/>
    <lineage>
        <taxon>Eukaryota</taxon>
        <taxon>Metazoa</taxon>
        <taxon>Ecdysozoa</taxon>
        <taxon>Arthropoda</taxon>
        <taxon>Chelicerata</taxon>
        <taxon>Arachnida</taxon>
        <taxon>Acari</taxon>
        <taxon>Acariformes</taxon>
        <taxon>Sarcoptiformes</taxon>
        <taxon>Astigmata</taxon>
        <taxon>Psoroptidia</taxon>
        <taxon>Analgoidea</taxon>
        <taxon>Pyroglyphidae</taxon>
        <taxon>Pyroglyphinae</taxon>
        <taxon>Euroglyphus</taxon>
    </lineage>
</organism>
<keyword evidence="8" id="KW-0496">Mitochondrion</keyword>
<evidence type="ECO:0000256" key="9">
    <source>
        <dbReference type="ARBA" id="ARBA00023136"/>
    </source>
</evidence>
<evidence type="ECO:0000256" key="1">
    <source>
        <dbReference type="ARBA" id="ARBA00004374"/>
    </source>
</evidence>
<accession>A0A1Y3AUQ2</accession>
<evidence type="ECO:0000256" key="11">
    <source>
        <dbReference type="RuleBase" id="RU000488"/>
    </source>
</evidence>
<evidence type="ECO:0000256" key="2">
    <source>
        <dbReference type="ARBA" id="ARBA00006375"/>
    </source>
</evidence>
<evidence type="ECO:0000256" key="10">
    <source>
        <dbReference type="PROSITE-ProRule" id="PRU00282"/>
    </source>
</evidence>
<dbReference type="SUPFAM" id="SSF103506">
    <property type="entry name" value="Mitochondrial carrier"/>
    <property type="match status" value="1"/>
</dbReference>
<dbReference type="Pfam" id="PF00153">
    <property type="entry name" value="Mito_carr"/>
    <property type="match status" value="1"/>
</dbReference>
<dbReference type="GO" id="GO:0090149">
    <property type="term" value="P:mitochondrial membrane fission"/>
    <property type="evidence" value="ECO:0007669"/>
    <property type="project" value="InterPro"/>
</dbReference>
<dbReference type="Gene3D" id="1.50.40.10">
    <property type="entry name" value="Mitochondrial carrier domain"/>
    <property type="match status" value="1"/>
</dbReference>
<evidence type="ECO:0000256" key="7">
    <source>
        <dbReference type="ARBA" id="ARBA00022989"/>
    </source>
</evidence>
<evidence type="ECO:0000256" key="6">
    <source>
        <dbReference type="ARBA" id="ARBA00022787"/>
    </source>
</evidence>
<evidence type="ECO:0000256" key="4">
    <source>
        <dbReference type="ARBA" id="ARBA00022692"/>
    </source>
</evidence>
<name>A0A1Y3AUQ2_EURMA</name>
<gene>
    <name evidence="12" type="ORF">BLA29_001327</name>
</gene>
<keyword evidence="6" id="KW-1000">Mitochondrion outer membrane</keyword>
<evidence type="ECO:0000256" key="5">
    <source>
        <dbReference type="ARBA" id="ARBA00022737"/>
    </source>
</evidence>
<dbReference type="PROSITE" id="PS50920">
    <property type="entry name" value="SOLCAR"/>
    <property type="match status" value="1"/>
</dbReference>
<evidence type="ECO:0000313" key="13">
    <source>
        <dbReference type="Proteomes" id="UP000194236"/>
    </source>
</evidence>
<comment type="subcellular location">
    <subcellularLocation>
        <location evidence="1">Mitochondrion outer membrane</location>
        <topology evidence="1">Multi-pass membrane protein</topology>
    </subcellularLocation>
</comment>
<reference evidence="12 13" key="1">
    <citation type="submission" date="2017-03" db="EMBL/GenBank/DDBJ databases">
        <title>Genome Survey of Euroglyphus maynei.</title>
        <authorList>
            <person name="Arlian L.G."/>
            <person name="Morgan M.S."/>
            <person name="Rider S.D."/>
        </authorList>
    </citation>
    <scope>NUCLEOTIDE SEQUENCE [LARGE SCALE GENOMIC DNA]</scope>
    <source>
        <strain evidence="12">Arlian Lab</strain>
        <tissue evidence="12">Whole body</tissue>
    </source>
</reference>
<dbReference type="InterPro" id="IPR018108">
    <property type="entry name" value="MCP_transmembrane"/>
</dbReference>
<dbReference type="PANTHER" id="PTHR21252:SF2">
    <property type="entry name" value="MITOCHONDRIAL OUTER MEMBRANE PROTEIN SLC25A46"/>
    <property type="match status" value="1"/>
</dbReference>
<sequence length="449" mass="51544">MSDYIAKNQNRTNPYLFPDESQTRFIQSTQQTVNDPNISNFFRPNVDDDRSYYELPSPIATLDGQSTFKVHDLDYPLGNKQIGVVNPSRPTSASKDEALIENSRSNILSIISLLNEYVISHPFMVVRRQAQVNNRSLSYHLTPFTVIPVMLRLQNKQGFSTFFKGLPTVLINHVLLVGSESFIYNLLQFPIEFDFGSLASLLSIRFLKHLALKGLAILIVTPFYCSSSIEMVQSWIVGESPYPLEHIKEGLLRIIHFRKDRKLPIYRLIGPSILYHLCYYVLHSLIRQAILQYYFDDNSIDIQKKSKAIQTAEYQLQQSQIYDEPYPSQLTKTDTIQLKKMSDNTIMNELKSSFYAHILTDIIMYPFQNILYRLFLQGTRTLIDNVDGRTAVIPLITNYDSATDCYQSIIQQEGTSGLFKGFGALILQYTVQASIIHMTTYCIDMILNN</sequence>
<keyword evidence="4 10" id="KW-0812">Transmembrane</keyword>
<keyword evidence="9 10" id="KW-0472">Membrane</keyword>
<comment type="caution">
    <text evidence="12">The sequence shown here is derived from an EMBL/GenBank/DDBJ whole genome shotgun (WGS) entry which is preliminary data.</text>
</comment>
<keyword evidence="3 11" id="KW-0813">Transport</keyword>
<keyword evidence="5" id="KW-0677">Repeat</keyword>
<dbReference type="InterPro" id="IPR039158">
    <property type="entry name" value="SLC25A46"/>
</dbReference>
<dbReference type="InterPro" id="IPR023395">
    <property type="entry name" value="MCP_dom_sf"/>
</dbReference>
<evidence type="ECO:0000313" key="12">
    <source>
        <dbReference type="EMBL" id="OTF72212.1"/>
    </source>
</evidence>
<comment type="similarity">
    <text evidence="2 11">Belongs to the mitochondrial carrier (TC 2.A.29) family.</text>
</comment>
<dbReference type="PANTHER" id="PTHR21252">
    <property type="entry name" value="TB1 PROTEIN-RELATED"/>
    <property type="match status" value="1"/>
</dbReference>
<keyword evidence="7" id="KW-1133">Transmembrane helix</keyword>
<dbReference type="OrthoDB" id="2403262at2759"/>
<keyword evidence="13" id="KW-1185">Reference proteome</keyword>
<protein>
    <submittedName>
        <fullName evidence="12">Solute carrier-like protein</fullName>
    </submittedName>
</protein>
<dbReference type="Proteomes" id="UP000194236">
    <property type="component" value="Unassembled WGS sequence"/>
</dbReference>
<dbReference type="EMBL" id="MUJZ01057319">
    <property type="protein sequence ID" value="OTF72212.1"/>
    <property type="molecule type" value="Genomic_DNA"/>
</dbReference>
<evidence type="ECO:0000256" key="3">
    <source>
        <dbReference type="ARBA" id="ARBA00022448"/>
    </source>
</evidence>
<dbReference type="GO" id="GO:0005741">
    <property type="term" value="C:mitochondrial outer membrane"/>
    <property type="evidence" value="ECO:0007669"/>
    <property type="project" value="UniProtKB-SubCell"/>
</dbReference>
<evidence type="ECO:0000256" key="8">
    <source>
        <dbReference type="ARBA" id="ARBA00023128"/>
    </source>
</evidence>